<keyword evidence="2" id="KW-1003">Cell membrane</keyword>
<evidence type="ECO:0000256" key="5">
    <source>
        <dbReference type="ARBA" id="ARBA00023136"/>
    </source>
</evidence>
<keyword evidence="10" id="KW-1185">Reference proteome</keyword>
<feature type="transmembrane region" description="Helical" evidence="7">
    <location>
        <begin position="462"/>
        <end position="487"/>
    </location>
</feature>
<feature type="transmembrane region" description="Helical" evidence="7">
    <location>
        <begin position="342"/>
        <end position="362"/>
    </location>
</feature>
<gene>
    <name evidence="9" type="ORF">GCM10020260_26470</name>
</gene>
<feature type="region of interest" description="Disordered" evidence="6">
    <location>
        <begin position="829"/>
        <end position="901"/>
    </location>
</feature>
<dbReference type="PROSITE" id="PS50156">
    <property type="entry name" value="SSD"/>
    <property type="match status" value="1"/>
</dbReference>
<evidence type="ECO:0000256" key="1">
    <source>
        <dbReference type="ARBA" id="ARBA00004651"/>
    </source>
</evidence>
<dbReference type="EMBL" id="BAAAYG010000016">
    <property type="protein sequence ID" value="GAA3288262.1"/>
    <property type="molecule type" value="Genomic_DNA"/>
</dbReference>
<dbReference type="PANTHER" id="PTHR33406">
    <property type="entry name" value="MEMBRANE PROTEIN MJ1562-RELATED"/>
    <property type="match status" value="1"/>
</dbReference>
<keyword evidence="4 7" id="KW-1133">Transmembrane helix</keyword>
<feature type="transmembrane region" description="Helical" evidence="7">
    <location>
        <begin position="389"/>
        <end position="412"/>
    </location>
</feature>
<dbReference type="Proteomes" id="UP001501736">
    <property type="component" value="Unassembled WGS sequence"/>
</dbReference>
<proteinExistence type="predicted"/>
<evidence type="ECO:0000256" key="2">
    <source>
        <dbReference type="ARBA" id="ARBA00022475"/>
    </source>
</evidence>
<feature type="compositionally biased region" description="Polar residues" evidence="6">
    <location>
        <begin position="892"/>
        <end position="901"/>
    </location>
</feature>
<feature type="transmembrane region" description="Helical" evidence="7">
    <location>
        <begin position="632"/>
        <end position="651"/>
    </location>
</feature>
<comment type="caution">
    <text evidence="9">The sequence shown here is derived from an EMBL/GenBank/DDBJ whole genome shotgun (WGS) entry which is preliminary data.</text>
</comment>
<keyword evidence="5 7" id="KW-0472">Membrane</keyword>
<feature type="transmembrane region" description="Helical" evidence="7">
    <location>
        <begin position="318"/>
        <end position="336"/>
    </location>
</feature>
<feature type="transmembrane region" description="Helical" evidence="7">
    <location>
        <begin position="747"/>
        <end position="765"/>
    </location>
</feature>
<organism evidence="9 10">
    <name type="scientific">Nesterenkonia halobia</name>
    <dbReference type="NCBI Taxonomy" id="37922"/>
    <lineage>
        <taxon>Bacteria</taxon>
        <taxon>Bacillati</taxon>
        <taxon>Actinomycetota</taxon>
        <taxon>Actinomycetes</taxon>
        <taxon>Micrococcales</taxon>
        <taxon>Micrococcaceae</taxon>
        <taxon>Nesterenkonia</taxon>
    </lineage>
</organism>
<dbReference type="InterPro" id="IPR000731">
    <property type="entry name" value="SSD"/>
</dbReference>
<reference evidence="10" key="1">
    <citation type="journal article" date="2019" name="Int. J. Syst. Evol. Microbiol.">
        <title>The Global Catalogue of Microorganisms (GCM) 10K type strain sequencing project: providing services to taxonomists for standard genome sequencing and annotation.</title>
        <authorList>
            <consortium name="The Broad Institute Genomics Platform"/>
            <consortium name="The Broad Institute Genome Sequencing Center for Infectious Disease"/>
            <person name="Wu L."/>
            <person name="Ma J."/>
        </authorList>
    </citation>
    <scope>NUCLEOTIDE SEQUENCE [LARGE SCALE GENOMIC DNA]</scope>
    <source>
        <strain evidence="10">JCM 11483</strain>
    </source>
</reference>
<evidence type="ECO:0000313" key="10">
    <source>
        <dbReference type="Proteomes" id="UP001501736"/>
    </source>
</evidence>
<evidence type="ECO:0000259" key="8">
    <source>
        <dbReference type="PROSITE" id="PS50156"/>
    </source>
</evidence>
<dbReference type="SUPFAM" id="SSF82866">
    <property type="entry name" value="Multidrug efflux transporter AcrB transmembrane domain"/>
    <property type="match status" value="2"/>
</dbReference>
<dbReference type="Pfam" id="PF03176">
    <property type="entry name" value="MMPL"/>
    <property type="match status" value="2"/>
</dbReference>
<feature type="transmembrane region" description="Helical" evidence="7">
    <location>
        <begin position="695"/>
        <end position="715"/>
    </location>
</feature>
<feature type="transmembrane region" description="Helical" evidence="7">
    <location>
        <begin position="777"/>
        <end position="799"/>
    </location>
</feature>
<evidence type="ECO:0000313" key="9">
    <source>
        <dbReference type="EMBL" id="GAA3288262.1"/>
    </source>
</evidence>
<feature type="transmembrane region" description="Helical" evidence="7">
    <location>
        <begin position="658"/>
        <end position="683"/>
    </location>
</feature>
<evidence type="ECO:0000256" key="7">
    <source>
        <dbReference type="SAM" id="Phobius"/>
    </source>
</evidence>
<feature type="compositionally biased region" description="Basic and acidic residues" evidence="6">
    <location>
        <begin position="116"/>
        <end position="144"/>
    </location>
</feature>
<feature type="compositionally biased region" description="Low complexity" evidence="6">
    <location>
        <begin position="865"/>
        <end position="875"/>
    </location>
</feature>
<feature type="transmembrane region" description="Helical" evidence="7">
    <location>
        <begin position="291"/>
        <end position="311"/>
    </location>
</feature>
<dbReference type="RefSeq" id="WP_344722198.1">
    <property type="nucleotide sequence ID" value="NZ_BAAAYG010000016.1"/>
</dbReference>
<accession>A0ABP6RHM2</accession>
<sequence length="901" mass="93369">MAALLHRLGLLAARRAKTVIAAWLAVLALAVTSFLAFGGQLTDQISLPDLETTRVTDRLADELPDVSGGSATAVLRTDDGEAFTDAQQDAVADLAEEVESVEAVDGVTDPFASAQDRQEQQDQLSDSRAEIEDSREEISGGREQIEQGREQLDQAQEELDAAIDGARQQGAYEAMQPQFAQQQEELDAQREELDSRAEELDSGAEELADGQDELARGEAMMDLASDVSMVADDGDVAVLSIGFTEAMAEVGMGDLSDVSDVLTAAEIEGVEVLPSGDLDMEMPALFGPTEAIGLMIAAVVLLVMLGTFVGAGLPLVNALIGVGIGVAGALSLSGFVEMMSVTPILGLMLGLAVGIDYALFILHRHRTQLKDGLELRESIALATGTAGNAVLFAGATVIIALLALNVTGIGFLGLMGSIGAACVAVAVLMAITMTPAVLSLVGRHILRRRERRSIGTRRRTPITAAMPTGRAALISVVAVLALAVMAIPVGSMRLGLPDASSDPAESTSYQAYTAMEEAFGEGRNGPLLTVADLPEGLDEAGAQEQQIAIGEALRADDQVAAAVPAAVDDDHEVAAFQVIPEKGPASEEVEQLVHDLRDGVLLDGSDVSDVELSVAGMTAANIDISEVIADALPLYLGLVVGLSLVLMVVVFRSLLLPVLATLGFVGSYAAGLGGVVAVFQWGWMQPVFGITEPGPILTFLPILTAGILFGLAMDYQLFTASGMREAYVHGASPKVAVRRGLHAGRSVVTAAALIMGSVFAGFIFTDDPMVKSIGLGLALGVLLDAFVVRLLLLPALLTLCGRAAWWLPRWLDRLLPDVDVEGAALERRALDADDDGRSPGSGGSAGPGGAGGSGGFGGSDGSDTDGGPQAPGAGPEADEERREPEYAGIPALTSSGSAARD</sequence>
<feature type="compositionally biased region" description="Gly residues" evidence="6">
    <location>
        <begin position="839"/>
        <end position="860"/>
    </location>
</feature>
<comment type="subcellular location">
    <subcellularLocation>
        <location evidence="1">Cell membrane</location>
        <topology evidence="1">Multi-pass membrane protein</topology>
    </subcellularLocation>
</comment>
<feature type="transmembrane region" description="Helical" evidence="7">
    <location>
        <begin position="418"/>
        <end position="441"/>
    </location>
</feature>
<evidence type="ECO:0000256" key="6">
    <source>
        <dbReference type="SAM" id="MobiDB-lite"/>
    </source>
</evidence>
<keyword evidence="3 7" id="KW-0812">Transmembrane</keyword>
<feature type="domain" description="SSD" evidence="8">
    <location>
        <begin position="311"/>
        <end position="440"/>
    </location>
</feature>
<evidence type="ECO:0000256" key="4">
    <source>
        <dbReference type="ARBA" id="ARBA00022989"/>
    </source>
</evidence>
<dbReference type="InterPro" id="IPR050545">
    <property type="entry name" value="Mycobact_MmpL"/>
</dbReference>
<dbReference type="InterPro" id="IPR004869">
    <property type="entry name" value="MMPL_dom"/>
</dbReference>
<feature type="region of interest" description="Disordered" evidence="6">
    <location>
        <begin position="113"/>
        <end position="144"/>
    </location>
</feature>
<protein>
    <submittedName>
        <fullName evidence="9">MMPL family transporter</fullName>
    </submittedName>
</protein>
<dbReference type="PANTHER" id="PTHR33406:SF13">
    <property type="entry name" value="MEMBRANE PROTEIN YDFJ"/>
    <property type="match status" value="1"/>
</dbReference>
<dbReference type="Gene3D" id="1.20.1640.10">
    <property type="entry name" value="Multidrug efflux transporter AcrB transmembrane domain"/>
    <property type="match status" value="2"/>
</dbReference>
<name>A0ABP6RHM2_9MICC</name>
<evidence type="ECO:0000256" key="3">
    <source>
        <dbReference type="ARBA" id="ARBA00022692"/>
    </source>
</evidence>